<dbReference type="InterPro" id="IPR009003">
    <property type="entry name" value="Peptidase_S1_PA"/>
</dbReference>
<organism evidence="10 11">
    <name type="scientific">Aliikangiella coralliicola</name>
    <dbReference type="NCBI Taxonomy" id="2592383"/>
    <lineage>
        <taxon>Bacteria</taxon>
        <taxon>Pseudomonadati</taxon>
        <taxon>Pseudomonadota</taxon>
        <taxon>Gammaproteobacteria</taxon>
        <taxon>Oceanospirillales</taxon>
        <taxon>Pleioneaceae</taxon>
        <taxon>Aliikangiella</taxon>
    </lineage>
</organism>
<dbReference type="EMBL" id="VIKS01000005">
    <property type="protein sequence ID" value="TQV88081.1"/>
    <property type="molecule type" value="Genomic_DNA"/>
</dbReference>
<dbReference type="Gene3D" id="2.60.40.10">
    <property type="entry name" value="Immunoglobulins"/>
    <property type="match status" value="1"/>
</dbReference>
<evidence type="ECO:0000256" key="4">
    <source>
        <dbReference type="ARBA" id="ARBA00022729"/>
    </source>
</evidence>
<dbReference type="PRINTS" id="PR00839">
    <property type="entry name" value="V8PROTEASE"/>
</dbReference>
<dbReference type="PANTHER" id="PTHR36234:SF5">
    <property type="entry name" value="LYSYL ENDOPEPTIDASE"/>
    <property type="match status" value="1"/>
</dbReference>
<dbReference type="InterPro" id="IPR013783">
    <property type="entry name" value="Ig-like_fold"/>
</dbReference>
<dbReference type="GO" id="GO:0008236">
    <property type="term" value="F:serine-type peptidase activity"/>
    <property type="evidence" value="ECO:0007669"/>
    <property type="project" value="UniProtKB-KW"/>
</dbReference>
<evidence type="ECO:0000256" key="1">
    <source>
        <dbReference type="ARBA" id="ARBA00001913"/>
    </source>
</evidence>
<dbReference type="InterPro" id="IPR043504">
    <property type="entry name" value="Peptidase_S1_PA_chymotrypsin"/>
</dbReference>
<keyword evidence="5 8" id="KW-0378">Hydrolase</keyword>
<dbReference type="SMART" id="SM00089">
    <property type="entry name" value="PKD"/>
    <property type="match status" value="1"/>
</dbReference>
<dbReference type="SUPFAM" id="SSF50494">
    <property type="entry name" value="Trypsin-like serine proteases"/>
    <property type="match status" value="1"/>
</dbReference>
<dbReference type="InterPro" id="IPR000601">
    <property type="entry name" value="PKD_dom"/>
</dbReference>
<evidence type="ECO:0000259" key="9">
    <source>
        <dbReference type="PROSITE" id="PS50093"/>
    </source>
</evidence>
<protein>
    <recommendedName>
        <fullName evidence="8">Serine protease</fullName>
        <ecNumber evidence="8">3.4.21.-</ecNumber>
    </recommendedName>
</protein>
<keyword evidence="3 8" id="KW-0645">Protease</keyword>
<keyword evidence="11" id="KW-1185">Reference proteome</keyword>
<reference evidence="10 11" key="1">
    <citation type="submission" date="2019-07" db="EMBL/GenBank/DDBJ databases">
        <title>Draft genome for Aliikangiella sp. M105.</title>
        <authorList>
            <person name="Wang G."/>
        </authorList>
    </citation>
    <scope>NUCLEOTIDE SEQUENCE [LARGE SCALE GENOMIC DNA]</scope>
    <source>
        <strain evidence="10 11">M105</strain>
    </source>
</reference>
<dbReference type="Gene3D" id="2.60.120.380">
    <property type="match status" value="2"/>
</dbReference>
<dbReference type="InterPro" id="IPR008256">
    <property type="entry name" value="Peptidase_S1B"/>
</dbReference>
<dbReference type="InterPro" id="IPR035986">
    <property type="entry name" value="PKD_dom_sf"/>
</dbReference>
<dbReference type="SUPFAM" id="SSF89260">
    <property type="entry name" value="Collagen-binding domain"/>
    <property type="match status" value="1"/>
</dbReference>
<dbReference type="CDD" id="cd00146">
    <property type="entry name" value="PKD"/>
    <property type="match status" value="1"/>
</dbReference>
<keyword evidence="4" id="KW-0732">Signal</keyword>
<dbReference type="EC" id="3.4.21.-" evidence="8"/>
<name>A0A545UF28_9GAMM</name>
<gene>
    <name evidence="10" type="ORF">FLL46_09135</name>
</gene>
<dbReference type="Pfam" id="PF18911">
    <property type="entry name" value="PKD_4"/>
    <property type="match status" value="1"/>
</dbReference>
<evidence type="ECO:0000313" key="10">
    <source>
        <dbReference type="EMBL" id="TQV88081.1"/>
    </source>
</evidence>
<feature type="domain" description="PKD" evidence="9">
    <location>
        <begin position="386"/>
        <end position="467"/>
    </location>
</feature>
<sequence>MVTVASRVKFNAALSDSASLSTLNSNALDAQDKQKVVIRKPGASFIKVHFSQFEIPAGSYVEVKNKAGTQVHRYGGQNPSKFTLDANAGDDGVSSFSALSILGDTAIIEYVKGANGNRPYKVAIDHIMEGFPPETIELMMQPNTWDSVETRSTCGVNERRDVQCWASSYPTEFERSRPVARLLINGSGLCTAWRVGSGNHMFTNNHCVESQSELSNTEVWFNYQNTSCGGSTLEPTTIVTGDNLFKTDYTLDYTLFSVTNFSSISSFGYFGLDVRDATAQELMYIPQHGSGNPKELSIESDENTGGLCRVDSPFANGRGTNTDMGYMCDTIGGSSGSPVLASSSNKVIALHHFGGCENQGVRIAAIWPQVSSYFGGQIPIGDNETPNGNPTANFSFSANNLVVSFTDSSTDSDGTITGHSWDFGDGNSSTSQNPTHTYANAGNYSVTLTVTDNDGNTNAKTQSVQVTDPLNPGLSKGVPVTNLSGSQGEVEHFFIDVPANSSNLTFDISGGSGDADLYVRFGAEPTTGTYDCRPYRNGNSENCTFSSPQAGRYYVMLRAYRDYSGVQLVADYSDSTGGVGFEHEDLSGSTGNWKHYSLDVTAGMSSLTASIFGGTGDADLYVRFGAEPTTSSYECRPYKSGNTENCSVDNPQAGTWYISVRAYRTYSGVTLRGNAE</sequence>
<evidence type="ECO:0000256" key="5">
    <source>
        <dbReference type="ARBA" id="ARBA00022801"/>
    </source>
</evidence>
<dbReference type="FunFam" id="2.60.120.380:FF:000013">
    <property type="entry name" value="Alkaline serine protease"/>
    <property type="match status" value="1"/>
</dbReference>
<evidence type="ECO:0000256" key="3">
    <source>
        <dbReference type="ARBA" id="ARBA00022670"/>
    </source>
</evidence>
<dbReference type="Gene3D" id="2.40.10.10">
    <property type="entry name" value="Trypsin-like serine proteases"/>
    <property type="match status" value="2"/>
</dbReference>
<dbReference type="OrthoDB" id="5928962at2"/>
<comment type="similarity">
    <text evidence="2 8">Belongs to the peptidase S1B family.</text>
</comment>
<keyword evidence="6 8" id="KW-0720">Serine protease</keyword>
<dbReference type="PROSITE" id="PS50093">
    <property type="entry name" value="PKD"/>
    <property type="match status" value="1"/>
</dbReference>
<dbReference type="SUPFAM" id="SSF49299">
    <property type="entry name" value="PKD domain"/>
    <property type="match status" value="1"/>
</dbReference>
<dbReference type="InterPro" id="IPR022409">
    <property type="entry name" value="PKD/Chitinase_dom"/>
</dbReference>
<proteinExistence type="inferred from homology"/>
<dbReference type="AlphaFoldDB" id="A0A545UF28"/>
<dbReference type="Pfam" id="PF04151">
    <property type="entry name" value="PPC"/>
    <property type="match status" value="2"/>
</dbReference>
<evidence type="ECO:0000256" key="2">
    <source>
        <dbReference type="ARBA" id="ARBA00008764"/>
    </source>
</evidence>
<evidence type="ECO:0000256" key="8">
    <source>
        <dbReference type="RuleBase" id="RU004296"/>
    </source>
</evidence>
<dbReference type="Proteomes" id="UP000315439">
    <property type="component" value="Unassembled WGS sequence"/>
</dbReference>
<dbReference type="PANTHER" id="PTHR36234">
    <property type="entry name" value="LYSYL ENDOPEPTIDASE"/>
    <property type="match status" value="1"/>
</dbReference>
<keyword evidence="7" id="KW-0865">Zymogen</keyword>
<comment type="cofactor">
    <cofactor evidence="1">
        <name>Ca(2+)</name>
        <dbReference type="ChEBI" id="CHEBI:29108"/>
    </cofactor>
</comment>
<accession>A0A545UF28</accession>
<dbReference type="Pfam" id="PF13365">
    <property type="entry name" value="Trypsin_2"/>
    <property type="match status" value="1"/>
</dbReference>
<evidence type="ECO:0000256" key="7">
    <source>
        <dbReference type="ARBA" id="ARBA00023145"/>
    </source>
</evidence>
<dbReference type="GO" id="GO:0006508">
    <property type="term" value="P:proteolysis"/>
    <property type="evidence" value="ECO:0007669"/>
    <property type="project" value="UniProtKB-KW"/>
</dbReference>
<dbReference type="InterPro" id="IPR007280">
    <property type="entry name" value="Peptidase_C_arc/bac"/>
</dbReference>
<comment type="caution">
    <text evidence="10">The sequence shown here is derived from an EMBL/GenBank/DDBJ whole genome shotgun (WGS) entry which is preliminary data.</text>
</comment>
<evidence type="ECO:0000313" key="11">
    <source>
        <dbReference type="Proteomes" id="UP000315439"/>
    </source>
</evidence>
<evidence type="ECO:0000256" key="6">
    <source>
        <dbReference type="ARBA" id="ARBA00022825"/>
    </source>
</evidence>